<dbReference type="SUPFAM" id="SSF56935">
    <property type="entry name" value="Porins"/>
    <property type="match status" value="1"/>
</dbReference>
<sequence length="734" mass="81693">MPRDQGGGDPQNTYLTVTRIDWNLSSKTQIYGRYGIQKVDLFAGTISYSPYQGYNTGEHDFNQNAMLSVTHTFSSRFVSQTKLSYNRLNDLQPLTEKGDVPTLYLFPNTPGSIDGFNFAFPGFLPFSPGSGIPFGGPQNVGEITEDLNYTLGKHQLRFGGLYVYIQDNRTFGAYEEASESLGRQGNYAAALNNFVQGLLFQFQGAVNPQGKFPGDTIQLPVGPPQFSRSNRYHEFAFYFNDTWRVVPRLALNLGLRYEYYGVQHNKNPQLDSNFYFGSGSNIFERIRNGKVYIAPASPIGELWKPQKNNFAPRLGFAWDLFGDGKTSLRGGYGIAYERNFGNVTFNVIQNPPNYAVVSIIAGTDVPTIPISVSNAGPLAGTGSKVLPVTSLRHVREDIKTAYAHLYSLSFEHELAPRTIVSVEFTGSAGRRLYDIANINRTGTGLRYLNSTTPLVTGGTTTRLNGQYSNINTRGSNGRSNYNALVASIESSNWRNLGLNFGARYSYAVTKDDLSSTFSESSNNFNLGYLDPFNPDLDYGYSDFDIRHRFIGNFTWDIPVARNAHGFARQAFGGWTLAGIIEARTGAPFTVYDCTNAITTCIRLIPTGALSFSGSGNPPPISGTPNRFNYIDLSNQTPSSFTDVSGGTEVGPFPSNMTRRNAFRRPGYWNIDGAVYKEFFFGEKYRLQLRGEFFNLFNHPNLFIRAGETDISSFNYVPAYRDGRRNVQLALKFIF</sequence>
<dbReference type="AlphaFoldDB" id="A0A0B6WUH5"/>
<evidence type="ECO:0000313" key="9">
    <source>
        <dbReference type="Proteomes" id="UP000031518"/>
    </source>
</evidence>
<organism evidence="8 9">
    <name type="scientific">Pyrinomonas methylaliphatogenes</name>
    <dbReference type="NCBI Taxonomy" id="454194"/>
    <lineage>
        <taxon>Bacteria</taxon>
        <taxon>Pseudomonadati</taxon>
        <taxon>Acidobacteriota</taxon>
        <taxon>Blastocatellia</taxon>
        <taxon>Blastocatellales</taxon>
        <taxon>Pyrinomonadaceae</taxon>
        <taxon>Pyrinomonas</taxon>
    </lineage>
</organism>
<dbReference type="STRING" id="454194.PYK22_00883"/>
<dbReference type="GO" id="GO:0015344">
    <property type="term" value="F:siderophore uptake transmembrane transporter activity"/>
    <property type="evidence" value="ECO:0007669"/>
    <property type="project" value="TreeGrafter"/>
</dbReference>
<dbReference type="GO" id="GO:0044718">
    <property type="term" value="P:siderophore transmembrane transport"/>
    <property type="evidence" value="ECO:0007669"/>
    <property type="project" value="TreeGrafter"/>
</dbReference>
<dbReference type="PANTHER" id="PTHR30069:SF46">
    <property type="entry name" value="OAR PROTEIN"/>
    <property type="match status" value="1"/>
</dbReference>
<keyword evidence="6" id="KW-0998">Cell outer membrane</keyword>
<name>A0A0B6WUH5_9BACT</name>
<keyword evidence="5" id="KW-0472">Membrane</keyword>
<dbReference type="InterPro" id="IPR039426">
    <property type="entry name" value="TonB-dep_rcpt-like"/>
</dbReference>
<protein>
    <recommendedName>
        <fullName evidence="7">TonB-dependent transporter Oar-like beta-barrel domain-containing protein</fullName>
    </recommendedName>
</protein>
<reference evidence="8 9" key="1">
    <citation type="submission" date="2013-12" db="EMBL/GenBank/DDBJ databases">
        <authorList>
            <person name="Stott M."/>
        </authorList>
    </citation>
    <scope>NUCLEOTIDE SEQUENCE [LARGE SCALE GENOMIC DNA]</scope>
    <source>
        <strain evidence="8 9">K22</strain>
    </source>
</reference>
<dbReference type="InterPro" id="IPR036942">
    <property type="entry name" value="Beta-barrel_TonB_sf"/>
</dbReference>
<evidence type="ECO:0000256" key="5">
    <source>
        <dbReference type="ARBA" id="ARBA00023136"/>
    </source>
</evidence>
<dbReference type="InterPro" id="IPR057601">
    <property type="entry name" value="Oar-like_b-barrel"/>
</dbReference>
<dbReference type="Gene3D" id="2.40.170.20">
    <property type="entry name" value="TonB-dependent receptor, beta-barrel domain"/>
    <property type="match status" value="1"/>
</dbReference>
<evidence type="ECO:0000313" key="8">
    <source>
        <dbReference type="EMBL" id="CDM64888.1"/>
    </source>
</evidence>
<dbReference type="EMBL" id="CBXV010000003">
    <property type="protein sequence ID" value="CDM64888.1"/>
    <property type="molecule type" value="Genomic_DNA"/>
</dbReference>
<dbReference type="Pfam" id="PF25183">
    <property type="entry name" value="OMP_b-brl_4"/>
    <property type="match status" value="1"/>
</dbReference>
<keyword evidence="2" id="KW-0813">Transport</keyword>
<dbReference type="GO" id="GO:0009279">
    <property type="term" value="C:cell outer membrane"/>
    <property type="evidence" value="ECO:0007669"/>
    <property type="project" value="UniProtKB-SubCell"/>
</dbReference>
<keyword evidence="4" id="KW-0812">Transmembrane</keyword>
<evidence type="ECO:0000256" key="4">
    <source>
        <dbReference type="ARBA" id="ARBA00022692"/>
    </source>
</evidence>
<dbReference type="PANTHER" id="PTHR30069">
    <property type="entry name" value="TONB-DEPENDENT OUTER MEMBRANE RECEPTOR"/>
    <property type="match status" value="1"/>
</dbReference>
<dbReference type="RefSeq" id="WP_162199791.1">
    <property type="nucleotide sequence ID" value="NZ_CBXV010000003.1"/>
</dbReference>
<reference evidence="8 9" key="2">
    <citation type="submission" date="2015-01" db="EMBL/GenBank/DDBJ databases">
        <title>Complete genome sequence of Pyrinomonas methylaliphatogenes type strain K22T.</title>
        <authorList>
            <person name="Lee K.C.Y."/>
            <person name="Power J.F."/>
            <person name="Dunfield P.F."/>
            <person name="Morgan X.C."/>
            <person name="Huttenhower C."/>
            <person name="Stott M.B."/>
        </authorList>
    </citation>
    <scope>NUCLEOTIDE SEQUENCE [LARGE SCALE GENOMIC DNA]</scope>
    <source>
        <strain evidence="8 9">K22</strain>
    </source>
</reference>
<accession>A0A0B6WUH5</accession>
<gene>
    <name evidence="8" type="ORF">PYK22_00883</name>
</gene>
<evidence type="ECO:0000256" key="6">
    <source>
        <dbReference type="ARBA" id="ARBA00023237"/>
    </source>
</evidence>
<keyword evidence="3" id="KW-1134">Transmembrane beta strand</keyword>
<proteinExistence type="predicted"/>
<evidence type="ECO:0000259" key="7">
    <source>
        <dbReference type="Pfam" id="PF25183"/>
    </source>
</evidence>
<evidence type="ECO:0000256" key="1">
    <source>
        <dbReference type="ARBA" id="ARBA00004571"/>
    </source>
</evidence>
<evidence type="ECO:0000256" key="3">
    <source>
        <dbReference type="ARBA" id="ARBA00022452"/>
    </source>
</evidence>
<feature type="domain" description="TonB-dependent transporter Oar-like beta-barrel" evidence="7">
    <location>
        <begin position="10"/>
        <end position="702"/>
    </location>
</feature>
<keyword evidence="9" id="KW-1185">Reference proteome</keyword>
<evidence type="ECO:0000256" key="2">
    <source>
        <dbReference type="ARBA" id="ARBA00022448"/>
    </source>
</evidence>
<comment type="subcellular location">
    <subcellularLocation>
        <location evidence="1">Cell outer membrane</location>
        <topology evidence="1">Multi-pass membrane protein</topology>
    </subcellularLocation>
</comment>
<dbReference type="Proteomes" id="UP000031518">
    <property type="component" value="Unassembled WGS sequence"/>
</dbReference>